<dbReference type="EMBL" id="ML119673">
    <property type="protein sequence ID" value="RPA82261.1"/>
    <property type="molecule type" value="Genomic_DNA"/>
</dbReference>
<evidence type="ECO:0000313" key="4">
    <source>
        <dbReference type="Proteomes" id="UP000275078"/>
    </source>
</evidence>
<evidence type="ECO:0000256" key="2">
    <source>
        <dbReference type="SAM" id="Phobius"/>
    </source>
</evidence>
<dbReference type="Proteomes" id="UP000275078">
    <property type="component" value="Unassembled WGS sequence"/>
</dbReference>
<dbReference type="AlphaFoldDB" id="A0A3N4IDE3"/>
<feature type="compositionally biased region" description="Polar residues" evidence="1">
    <location>
        <begin position="1"/>
        <end position="12"/>
    </location>
</feature>
<feature type="region of interest" description="Disordered" evidence="1">
    <location>
        <begin position="1"/>
        <end position="28"/>
    </location>
</feature>
<evidence type="ECO:0000313" key="3">
    <source>
        <dbReference type="EMBL" id="RPA82261.1"/>
    </source>
</evidence>
<keyword evidence="2" id="KW-1133">Transmembrane helix</keyword>
<proteinExistence type="predicted"/>
<protein>
    <submittedName>
        <fullName evidence="3">Uncharacterized protein</fullName>
    </submittedName>
</protein>
<accession>A0A3N4IDE3</accession>
<sequence length="271" mass="29694">MFAHLRSNQRATVQDEENQSSGGYSVDLSDYTDTYHETFNETYEDSFLGARLPSDMENTEGDGAATRRVHFPRMLERPAPAAGQGMPMGFDFGDGPYNSPSTRTITTATSNHTTITTSTTTLTHPSNTQGFETTGYSVSITALPTIPYDPDLLSLNPYKRFMAKTRARRAARERDLHLMAGVELVPNSSEEGWLEGWRKTAVAVGVTIVVLVSTAVVGALVATTSLKERPERPLRLRKAEFCGCVELPGGEASRILGCHFVVFSGIIWLHS</sequence>
<feature type="transmembrane region" description="Helical" evidence="2">
    <location>
        <begin position="201"/>
        <end position="222"/>
    </location>
</feature>
<keyword evidence="2" id="KW-0472">Membrane</keyword>
<organism evidence="3 4">
    <name type="scientific">Ascobolus immersus RN42</name>
    <dbReference type="NCBI Taxonomy" id="1160509"/>
    <lineage>
        <taxon>Eukaryota</taxon>
        <taxon>Fungi</taxon>
        <taxon>Dikarya</taxon>
        <taxon>Ascomycota</taxon>
        <taxon>Pezizomycotina</taxon>
        <taxon>Pezizomycetes</taxon>
        <taxon>Pezizales</taxon>
        <taxon>Ascobolaceae</taxon>
        <taxon>Ascobolus</taxon>
    </lineage>
</organism>
<reference evidence="3 4" key="1">
    <citation type="journal article" date="2018" name="Nat. Ecol. Evol.">
        <title>Pezizomycetes genomes reveal the molecular basis of ectomycorrhizal truffle lifestyle.</title>
        <authorList>
            <person name="Murat C."/>
            <person name="Payen T."/>
            <person name="Noel B."/>
            <person name="Kuo A."/>
            <person name="Morin E."/>
            <person name="Chen J."/>
            <person name="Kohler A."/>
            <person name="Krizsan K."/>
            <person name="Balestrini R."/>
            <person name="Da Silva C."/>
            <person name="Montanini B."/>
            <person name="Hainaut M."/>
            <person name="Levati E."/>
            <person name="Barry K.W."/>
            <person name="Belfiori B."/>
            <person name="Cichocki N."/>
            <person name="Clum A."/>
            <person name="Dockter R.B."/>
            <person name="Fauchery L."/>
            <person name="Guy J."/>
            <person name="Iotti M."/>
            <person name="Le Tacon F."/>
            <person name="Lindquist E.A."/>
            <person name="Lipzen A."/>
            <person name="Malagnac F."/>
            <person name="Mello A."/>
            <person name="Molinier V."/>
            <person name="Miyauchi S."/>
            <person name="Poulain J."/>
            <person name="Riccioni C."/>
            <person name="Rubini A."/>
            <person name="Sitrit Y."/>
            <person name="Splivallo R."/>
            <person name="Traeger S."/>
            <person name="Wang M."/>
            <person name="Zifcakova L."/>
            <person name="Wipf D."/>
            <person name="Zambonelli A."/>
            <person name="Paolocci F."/>
            <person name="Nowrousian M."/>
            <person name="Ottonello S."/>
            <person name="Baldrian P."/>
            <person name="Spatafora J.W."/>
            <person name="Henrissat B."/>
            <person name="Nagy L.G."/>
            <person name="Aury J.M."/>
            <person name="Wincker P."/>
            <person name="Grigoriev I.V."/>
            <person name="Bonfante P."/>
            <person name="Martin F.M."/>
        </authorList>
    </citation>
    <scope>NUCLEOTIDE SEQUENCE [LARGE SCALE GENOMIC DNA]</scope>
    <source>
        <strain evidence="3 4">RN42</strain>
    </source>
</reference>
<evidence type="ECO:0000256" key="1">
    <source>
        <dbReference type="SAM" id="MobiDB-lite"/>
    </source>
</evidence>
<keyword evidence="2" id="KW-0812">Transmembrane</keyword>
<keyword evidence="4" id="KW-1185">Reference proteome</keyword>
<gene>
    <name evidence="3" type="ORF">BJ508DRAFT_305918</name>
</gene>
<name>A0A3N4IDE3_ASCIM</name>